<dbReference type="PANTHER" id="PTHR33116:SF80">
    <property type="entry name" value="REVERSE TRANSCRIPTASE ZINC-BINDING DOMAIN-CONTAINING PROTEIN"/>
    <property type="match status" value="1"/>
</dbReference>
<dbReference type="AlphaFoldDB" id="A0A9D4X519"/>
<evidence type="ECO:0000313" key="2">
    <source>
        <dbReference type="EMBL" id="KAI5414824.1"/>
    </source>
</evidence>
<dbReference type="PANTHER" id="PTHR33116">
    <property type="entry name" value="REVERSE TRANSCRIPTASE ZINC-BINDING DOMAIN-CONTAINING PROTEIN-RELATED-RELATED"/>
    <property type="match status" value="1"/>
</dbReference>
<reference evidence="2 3" key="1">
    <citation type="journal article" date="2022" name="Nat. Genet.">
        <title>Improved pea reference genome and pan-genome highlight genomic features and evolutionary characteristics.</title>
        <authorList>
            <person name="Yang T."/>
            <person name="Liu R."/>
            <person name="Luo Y."/>
            <person name="Hu S."/>
            <person name="Wang D."/>
            <person name="Wang C."/>
            <person name="Pandey M.K."/>
            <person name="Ge S."/>
            <person name="Xu Q."/>
            <person name="Li N."/>
            <person name="Li G."/>
            <person name="Huang Y."/>
            <person name="Saxena R.K."/>
            <person name="Ji Y."/>
            <person name="Li M."/>
            <person name="Yan X."/>
            <person name="He Y."/>
            <person name="Liu Y."/>
            <person name="Wang X."/>
            <person name="Xiang C."/>
            <person name="Varshney R.K."/>
            <person name="Ding H."/>
            <person name="Gao S."/>
            <person name="Zong X."/>
        </authorList>
    </citation>
    <scope>NUCLEOTIDE SEQUENCE [LARGE SCALE GENOMIC DNA]</scope>
    <source>
        <strain evidence="2 3">cv. Zhongwan 6</strain>
    </source>
</reference>
<keyword evidence="1" id="KW-1133">Transmembrane helix</keyword>
<dbReference type="Gramene" id="Psat04G0033100-T1">
    <property type="protein sequence ID" value="KAI5414824.1"/>
    <property type="gene ID" value="KIW84_040331"/>
</dbReference>
<keyword evidence="1" id="KW-0472">Membrane</keyword>
<dbReference type="EMBL" id="JAMSHJ010000004">
    <property type="protein sequence ID" value="KAI5414824.1"/>
    <property type="molecule type" value="Genomic_DNA"/>
</dbReference>
<evidence type="ECO:0008006" key="4">
    <source>
        <dbReference type="Google" id="ProtNLM"/>
    </source>
</evidence>
<dbReference type="Proteomes" id="UP001058974">
    <property type="component" value="Chromosome 4"/>
</dbReference>
<evidence type="ECO:0000256" key="1">
    <source>
        <dbReference type="SAM" id="Phobius"/>
    </source>
</evidence>
<accession>A0A9D4X519</accession>
<sequence length="353" mass="40968">MIAFLNWTDNNKLIHIPTAGANFTWSNKLDAPYFIERRLDICIGNQLWFDSCNQIPVSTLSKLCSDQYALMSDFHINYVRVASQFKILKTQTLHKECRTLRESCWSQKIIGYHMYVLRKKNQLLKRGLRGWNRKIFGNVTENVINANEVLRKIQYQIKQMGINDNLKKQELASQNNLHTALDMEEIFWRDKSIVKWSWKDTRTLCKISNIKSLTSSFEEYVISSRKWVNCNKYFIFGGAMSSSRFNILDELFGFNKVTTPFNYLGVPIFKGKPKNVNLQPITDKVGNKLASWKGYLLSFAGRAELVKSIIQGMLTCIMSVYVWSVSLVRVLEHTAKRFIWSGEKTKNKVVIVA</sequence>
<organism evidence="2 3">
    <name type="scientific">Pisum sativum</name>
    <name type="common">Garden pea</name>
    <name type="synonym">Lathyrus oleraceus</name>
    <dbReference type="NCBI Taxonomy" id="3888"/>
    <lineage>
        <taxon>Eukaryota</taxon>
        <taxon>Viridiplantae</taxon>
        <taxon>Streptophyta</taxon>
        <taxon>Embryophyta</taxon>
        <taxon>Tracheophyta</taxon>
        <taxon>Spermatophyta</taxon>
        <taxon>Magnoliopsida</taxon>
        <taxon>eudicotyledons</taxon>
        <taxon>Gunneridae</taxon>
        <taxon>Pentapetalae</taxon>
        <taxon>rosids</taxon>
        <taxon>fabids</taxon>
        <taxon>Fabales</taxon>
        <taxon>Fabaceae</taxon>
        <taxon>Papilionoideae</taxon>
        <taxon>50 kb inversion clade</taxon>
        <taxon>NPAAA clade</taxon>
        <taxon>Hologalegina</taxon>
        <taxon>IRL clade</taxon>
        <taxon>Fabeae</taxon>
        <taxon>Lathyrus</taxon>
    </lineage>
</organism>
<gene>
    <name evidence="2" type="ORF">KIW84_040331</name>
</gene>
<name>A0A9D4X519_PEA</name>
<keyword evidence="3" id="KW-1185">Reference proteome</keyword>
<keyword evidence="1" id="KW-0812">Transmembrane</keyword>
<proteinExistence type="predicted"/>
<protein>
    <recommendedName>
        <fullName evidence="4">Reverse transcriptase</fullName>
    </recommendedName>
</protein>
<evidence type="ECO:0000313" key="3">
    <source>
        <dbReference type="Proteomes" id="UP001058974"/>
    </source>
</evidence>
<comment type="caution">
    <text evidence="2">The sequence shown here is derived from an EMBL/GenBank/DDBJ whole genome shotgun (WGS) entry which is preliminary data.</text>
</comment>
<feature type="transmembrane region" description="Helical" evidence="1">
    <location>
        <begin position="309"/>
        <end position="331"/>
    </location>
</feature>